<sequence>MARAGPGPGPPPPAGALAWLPPQDLRRLKFQLSYLPAPDRIPAGLLAQAADGPALLRLLQAHLGERAPTVLQRALEAAPCLHVPGPYPDPSNLLPPGNKRKRLDQCDEDEPKRYDMSKCREAFLMGVKKGRSGATEDIEKLRKHLAAFRFSVQECIDPDGKVILQDLREFRDKINGSPYEMSCCLVILMSHGVNGFIKGKDEKVVDLEEIFKLFNNANCPNLREKPKIFIIQACRGDRTDGGVEAFDNVPEEMDDTSNVKRLPTTSDFFIVYSTQKGHVSVRNPLMGSRMIEAMDDVFSRYGKKWQLTDLFTKVNDELVHRDFYGFQGIVKVTLEMQSTLTRAVYLGSEEDL</sequence>
<evidence type="ECO:0000259" key="4">
    <source>
        <dbReference type="PROSITE" id="PS50207"/>
    </source>
</evidence>
<dbReference type="Ensembl" id="ENSOANT00000055546.1">
    <property type="protein sequence ID" value="ENSOANP00000044906.1"/>
    <property type="gene ID" value="ENSOANG00000044574.1"/>
</dbReference>
<dbReference type="AlphaFoldDB" id="A0A6I8NVC4"/>
<dbReference type="InterPro" id="IPR033139">
    <property type="entry name" value="Caspase_cys_AS"/>
</dbReference>
<dbReference type="GeneTree" id="ENSGT00940000164532"/>
<dbReference type="Pfam" id="PF00656">
    <property type="entry name" value="Peptidase_C14"/>
    <property type="match status" value="1"/>
</dbReference>
<dbReference type="SMART" id="SM00115">
    <property type="entry name" value="CASc"/>
    <property type="match status" value="1"/>
</dbReference>
<dbReference type="GO" id="GO:0005737">
    <property type="term" value="C:cytoplasm"/>
    <property type="evidence" value="ECO:0000318"/>
    <property type="project" value="GO_Central"/>
</dbReference>
<keyword evidence="7" id="KW-1185">Reference proteome</keyword>
<dbReference type="Bgee" id="ENSOANG00000044574">
    <property type="expression patterns" value="Expressed in fibroblast and 8 other cell types or tissues"/>
</dbReference>
<protein>
    <recommendedName>
        <fullName evidence="8">Caspase-14-like</fullName>
    </recommendedName>
</protein>
<evidence type="ECO:0000256" key="2">
    <source>
        <dbReference type="RuleBase" id="RU003971"/>
    </source>
</evidence>
<evidence type="ECO:0000256" key="1">
    <source>
        <dbReference type="ARBA" id="ARBA00010134"/>
    </source>
</evidence>
<dbReference type="PRINTS" id="PR00376">
    <property type="entry name" value="IL1BCENZYME"/>
</dbReference>
<dbReference type="InParanoid" id="A0A6I8NVC4"/>
<dbReference type="RefSeq" id="XP_028905319.1">
    <property type="nucleotide sequence ID" value="XM_029049486.1"/>
</dbReference>
<organism evidence="6 7">
    <name type="scientific">Ornithorhynchus anatinus</name>
    <name type="common">Duckbill platypus</name>
    <dbReference type="NCBI Taxonomy" id="9258"/>
    <lineage>
        <taxon>Eukaryota</taxon>
        <taxon>Metazoa</taxon>
        <taxon>Chordata</taxon>
        <taxon>Craniata</taxon>
        <taxon>Vertebrata</taxon>
        <taxon>Euteleostomi</taxon>
        <taxon>Mammalia</taxon>
        <taxon>Monotremata</taxon>
        <taxon>Ornithorhynchidae</taxon>
        <taxon>Ornithorhynchus</taxon>
    </lineage>
</organism>
<dbReference type="GO" id="GO:0005829">
    <property type="term" value="C:cytosol"/>
    <property type="evidence" value="ECO:0000318"/>
    <property type="project" value="GO_Central"/>
</dbReference>
<dbReference type="GO" id="GO:0043525">
    <property type="term" value="P:positive regulation of neuron apoptotic process"/>
    <property type="evidence" value="ECO:0000318"/>
    <property type="project" value="GO_Central"/>
</dbReference>
<dbReference type="PANTHER" id="PTHR10454">
    <property type="entry name" value="CASPASE"/>
    <property type="match status" value="1"/>
</dbReference>
<feature type="domain" description="Caspase family p10" evidence="4">
    <location>
        <begin position="258"/>
        <end position="348"/>
    </location>
</feature>
<dbReference type="GeneID" id="100084456"/>
<dbReference type="PROSITE" id="PS50207">
    <property type="entry name" value="CASPASE_P10"/>
    <property type="match status" value="1"/>
</dbReference>
<dbReference type="PANTHER" id="PTHR10454:SF155">
    <property type="entry name" value="CASPASE-14-LIKE"/>
    <property type="match status" value="1"/>
</dbReference>
<gene>
    <name evidence="6" type="primary">LOC100084456</name>
</gene>
<dbReference type="FunFam" id="3.40.50.1460:FF:000019">
    <property type="entry name" value="caspase-14-like"/>
    <property type="match status" value="1"/>
</dbReference>
<feature type="region of interest" description="Disordered" evidence="3">
    <location>
        <begin position="88"/>
        <end position="109"/>
    </location>
</feature>
<dbReference type="KEGG" id="oaa:100084456"/>
<dbReference type="PROSITE" id="PS01122">
    <property type="entry name" value="CASPASE_CYS"/>
    <property type="match status" value="1"/>
</dbReference>
<evidence type="ECO:0008006" key="8">
    <source>
        <dbReference type="Google" id="ProtNLM"/>
    </source>
</evidence>
<dbReference type="OrthoDB" id="6097640at2759"/>
<reference evidence="6" key="1">
    <citation type="submission" date="2025-08" db="UniProtKB">
        <authorList>
            <consortium name="Ensembl"/>
        </authorList>
    </citation>
    <scope>IDENTIFICATION</scope>
    <source>
        <strain evidence="6">Glennie</strain>
    </source>
</reference>
<dbReference type="InterPro" id="IPR002138">
    <property type="entry name" value="Pept_C14_p10"/>
</dbReference>
<dbReference type="InterPro" id="IPR001309">
    <property type="entry name" value="Pept_C14_p20"/>
</dbReference>
<name>A0A6I8NVC4_ORNAN</name>
<evidence type="ECO:0000256" key="3">
    <source>
        <dbReference type="SAM" id="MobiDB-lite"/>
    </source>
</evidence>
<comment type="similarity">
    <text evidence="1 2">Belongs to the peptidase C14A family.</text>
</comment>
<proteinExistence type="inferred from homology"/>
<dbReference type="InterPro" id="IPR015917">
    <property type="entry name" value="Pept_C14A"/>
</dbReference>
<accession>A0A6I8NVC4</accession>
<reference evidence="6" key="2">
    <citation type="submission" date="2025-09" db="UniProtKB">
        <authorList>
            <consortium name="Ensembl"/>
        </authorList>
    </citation>
    <scope>IDENTIFICATION</scope>
    <source>
        <strain evidence="6">Glennie</strain>
    </source>
</reference>
<evidence type="ECO:0000313" key="6">
    <source>
        <dbReference type="Ensembl" id="ENSOANP00000044906.1"/>
    </source>
</evidence>
<dbReference type="GO" id="GO:0006508">
    <property type="term" value="P:proteolysis"/>
    <property type="evidence" value="ECO:0007669"/>
    <property type="project" value="InterPro"/>
</dbReference>
<dbReference type="GO" id="GO:0004197">
    <property type="term" value="F:cysteine-type endopeptidase activity"/>
    <property type="evidence" value="ECO:0007669"/>
    <property type="project" value="InterPro"/>
</dbReference>
<dbReference type="InterPro" id="IPR002398">
    <property type="entry name" value="Pept_C14"/>
</dbReference>
<dbReference type="InterPro" id="IPR011600">
    <property type="entry name" value="Pept_C14_caspase"/>
</dbReference>
<dbReference type="PROSITE" id="PS50208">
    <property type="entry name" value="CASPASE_P20"/>
    <property type="match status" value="1"/>
</dbReference>
<dbReference type="SUPFAM" id="SSF52129">
    <property type="entry name" value="Caspase-like"/>
    <property type="match status" value="1"/>
</dbReference>
<evidence type="ECO:0000259" key="5">
    <source>
        <dbReference type="PROSITE" id="PS50208"/>
    </source>
</evidence>
<dbReference type="Proteomes" id="UP000002279">
    <property type="component" value="Unplaced"/>
</dbReference>
<dbReference type="InterPro" id="IPR029030">
    <property type="entry name" value="Caspase-like_dom_sf"/>
</dbReference>
<dbReference type="Gene3D" id="3.40.50.1460">
    <property type="match status" value="1"/>
</dbReference>
<evidence type="ECO:0000313" key="7">
    <source>
        <dbReference type="Proteomes" id="UP000002279"/>
    </source>
</evidence>
<feature type="domain" description="Caspase family p20" evidence="5">
    <location>
        <begin position="131"/>
        <end position="238"/>
    </location>
</feature>